<evidence type="ECO:0000256" key="6">
    <source>
        <dbReference type="ARBA" id="ARBA00023024"/>
    </source>
</evidence>
<feature type="domain" description="GH18" evidence="14">
    <location>
        <begin position="480"/>
        <end position="840"/>
    </location>
</feature>
<dbReference type="InterPro" id="IPR029070">
    <property type="entry name" value="Chitinase_insertion_sf"/>
</dbReference>
<dbReference type="InterPro" id="IPR001579">
    <property type="entry name" value="Glyco_hydro_18_chit_AS"/>
</dbReference>
<dbReference type="PANTHER" id="PTHR47700">
    <property type="entry name" value="V CHITINASE, PUTATIVE (AFU_ORTHOLOGUE AFUA_6G13720)-RELATED"/>
    <property type="match status" value="1"/>
</dbReference>
<feature type="domain" description="LysM" evidence="13">
    <location>
        <begin position="340"/>
        <end position="388"/>
    </location>
</feature>
<evidence type="ECO:0000256" key="8">
    <source>
        <dbReference type="ARBA" id="ARBA00023277"/>
    </source>
</evidence>
<accession>A0A0U5HJU6</accession>
<evidence type="ECO:0000256" key="9">
    <source>
        <dbReference type="ARBA" id="ARBA00023295"/>
    </source>
</evidence>
<dbReference type="CDD" id="cd00035">
    <property type="entry name" value="ChtBD1"/>
    <property type="match status" value="1"/>
</dbReference>
<dbReference type="Pfam" id="PF00704">
    <property type="entry name" value="Glyco_hydro_18"/>
    <property type="match status" value="1"/>
</dbReference>
<dbReference type="Pfam" id="PF00187">
    <property type="entry name" value="Chitin_bind_1"/>
    <property type="match status" value="1"/>
</dbReference>
<feature type="signal peptide" evidence="12">
    <location>
        <begin position="1"/>
        <end position="23"/>
    </location>
</feature>
<dbReference type="PROSITE" id="PS01095">
    <property type="entry name" value="GH18_1"/>
    <property type="match status" value="1"/>
</dbReference>
<evidence type="ECO:0000256" key="12">
    <source>
        <dbReference type="SAM" id="SignalP"/>
    </source>
</evidence>
<dbReference type="InterPro" id="IPR053214">
    <property type="entry name" value="LysM12-like"/>
</dbReference>
<dbReference type="SUPFAM" id="SSF57016">
    <property type="entry name" value="Plant lectins/antimicrobial peptides"/>
    <property type="match status" value="1"/>
</dbReference>
<dbReference type="InterPro" id="IPR017853">
    <property type="entry name" value="GH"/>
</dbReference>
<evidence type="ECO:0000259" key="14">
    <source>
        <dbReference type="PROSITE" id="PS51910"/>
    </source>
</evidence>
<dbReference type="InterPro" id="IPR018392">
    <property type="entry name" value="LysM"/>
</dbReference>
<dbReference type="Gene3D" id="3.30.60.10">
    <property type="entry name" value="Endochitinase-like"/>
    <property type="match status" value="1"/>
</dbReference>
<dbReference type="OrthoDB" id="73875at2759"/>
<dbReference type="CDD" id="cd02878">
    <property type="entry name" value="GH18_zymocin_alpha"/>
    <property type="match status" value="1"/>
</dbReference>
<proteinExistence type="inferred from homology"/>
<dbReference type="Proteomes" id="UP000054771">
    <property type="component" value="Unassembled WGS sequence"/>
</dbReference>
<keyword evidence="5 11" id="KW-0378">Hydrolase</keyword>
<dbReference type="GO" id="GO:0008061">
    <property type="term" value="F:chitin binding"/>
    <property type="evidence" value="ECO:0007669"/>
    <property type="project" value="UniProtKB-KW"/>
</dbReference>
<evidence type="ECO:0000256" key="2">
    <source>
        <dbReference type="ARBA" id="ARBA00008682"/>
    </source>
</evidence>
<reference evidence="16" key="1">
    <citation type="journal article" date="2016" name="Genome Announc.">
        <title>Draft genome sequences of fungus Aspergillus calidoustus.</title>
        <authorList>
            <person name="Horn F."/>
            <person name="Linde J."/>
            <person name="Mattern D.J."/>
            <person name="Walther G."/>
            <person name="Guthke R."/>
            <person name="Scherlach K."/>
            <person name="Martin K."/>
            <person name="Brakhage A.A."/>
            <person name="Petzke L."/>
            <person name="Valiante V."/>
        </authorList>
    </citation>
    <scope>NUCLEOTIDE SEQUENCE [LARGE SCALE GENOMIC DNA]</scope>
    <source>
        <strain evidence="16">SF006504</strain>
    </source>
</reference>
<keyword evidence="9 11" id="KW-0326">Glycosidase</keyword>
<name>A0A0U5HJU6_ASPCI</name>
<evidence type="ECO:0000256" key="10">
    <source>
        <dbReference type="ARBA" id="ARBA00023326"/>
    </source>
</evidence>
<dbReference type="InterPro" id="IPR001223">
    <property type="entry name" value="Glyco_hydro18_cat"/>
</dbReference>
<dbReference type="Gene3D" id="3.20.20.80">
    <property type="entry name" value="Glycosidases"/>
    <property type="match status" value="1"/>
</dbReference>
<keyword evidence="8" id="KW-0119">Carbohydrate metabolism</keyword>
<dbReference type="PANTHER" id="PTHR47700:SF2">
    <property type="entry name" value="CHITINASE"/>
    <property type="match status" value="1"/>
</dbReference>
<protein>
    <recommendedName>
        <fullName evidence="3">chitinase</fullName>
        <ecNumber evidence="3">3.2.1.14</ecNumber>
    </recommendedName>
</protein>
<evidence type="ECO:0000256" key="7">
    <source>
        <dbReference type="ARBA" id="ARBA00023026"/>
    </source>
</evidence>
<evidence type="ECO:0000256" key="5">
    <source>
        <dbReference type="ARBA" id="ARBA00022801"/>
    </source>
</evidence>
<comment type="catalytic activity">
    <reaction evidence="1">
        <text>Random endo-hydrolysis of N-acetyl-beta-D-glucosaminide (1-&gt;4)-beta-linkages in chitin and chitodextrins.</text>
        <dbReference type="EC" id="3.2.1.14"/>
    </reaction>
</comment>
<gene>
    <name evidence="15" type="ORF">ASPCAL08496</name>
</gene>
<keyword evidence="6" id="KW-0146">Chitin degradation</keyword>
<dbReference type="EC" id="3.2.1.14" evidence="3"/>
<dbReference type="InterPro" id="IPR001002">
    <property type="entry name" value="Chitin-bd_1"/>
</dbReference>
<feature type="chain" id="PRO_5006858818" description="chitinase" evidence="12">
    <location>
        <begin position="24"/>
        <end position="1297"/>
    </location>
</feature>
<evidence type="ECO:0000256" key="11">
    <source>
        <dbReference type="RuleBase" id="RU000489"/>
    </source>
</evidence>
<dbReference type="InterPro" id="IPR036779">
    <property type="entry name" value="LysM_dom_sf"/>
</dbReference>
<dbReference type="InterPro" id="IPR036861">
    <property type="entry name" value="Endochitinase-like_sf"/>
</dbReference>
<keyword evidence="16" id="KW-1185">Reference proteome</keyword>
<dbReference type="EMBL" id="CDMC01000006">
    <property type="protein sequence ID" value="CEN61848.1"/>
    <property type="molecule type" value="Genomic_DNA"/>
</dbReference>
<dbReference type="GO" id="GO:0000272">
    <property type="term" value="P:polysaccharide catabolic process"/>
    <property type="evidence" value="ECO:0007669"/>
    <property type="project" value="UniProtKB-KW"/>
</dbReference>
<feature type="domain" description="LysM" evidence="13">
    <location>
        <begin position="276"/>
        <end position="321"/>
    </location>
</feature>
<comment type="similarity">
    <text evidence="2">Belongs to the glycosyl hydrolase 18 family. Chitinase class V subfamily.</text>
</comment>
<dbReference type="SUPFAM" id="SSF54556">
    <property type="entry name" value="Chitinase insertion domain"/>
    <property type="match status" value="1"/>
</dbReference>
<keyword evidence="12" id="KW-0732">Signal</keyword>
<dbReference type="GO" id="GO:0006032">
    <property type="term" value="P:chitin catabolic process"/>
    <property type="evidence" value="ECO:0007669"/>
    <property type="project" value="UniProtKB-KW"/>
</dbReference>
<keyword evidence="4" id="KW-0147">Chitin-binding</keyword>
<keyword evidence="10" id="KW-0624">Polysaccharide degradation</keyword>
<dbReference type="STRING" id="454130.A0A0U5HJU6"/>
<evidence type="ECO:0000256" key="3">
    <source>
        <dbReference type="ARBA" id="ARBA00012729"/>
    </source>
</evidence>
<dbReference type="Gene3D" id="3.10.350.10">
    <property type="entry name" value="LysM domain"/>
    <property type="match status" value="2"/>
</dbReference>
<sequence>MRKPLKSVVAVVVGALLSTPGAAQRRKIDSCPGPCSSSTRPLDWSAYHNIGHLSACTEPMLLDFSLYNPLNATDASWTFLACRPGGDDSSAQVTRRAHSSIEYEEVKLPLQLASWDVATRATRNEESISTLVENIRAWLADSSPDDQFHILGRFGDVVAGLYVGPRYERSGAVDAIVKVLLDESAESSGALTVVQHCGSRGEDTLGIVLSTNGDLHAIQQTLRGWRDGDCPGDYDESKSVSDITISASPSTLAISSLRRRTSLLPSLLQPRAATCKTINVILGDGCPSLAERCGISGADFEKYNDIPNLCSTLAEGQPVCCTEGDLPDFSPDPYENGTCYTHRVNTGEYCSTLAASHSLTIDEIESFNEDTWGWLGCGDLQAGLNICLSSGTPPFPAPITDAICGPQMPGTEQPDDSTPSEWALLNQCPLNACCNLWGWCGINPEFCERKESATGNPGTTLCVSNCGMSVVNDDIPPDEFAKVGYFLASNLNRECLTMNAYSIRTNDYTHIQYAFGNIGDDFSIGLMEGEEEQFAYFKRMTAVKRVISFGGWDFSTFPETYHIFRDGVKEENRETFARNVVDFVNEHGLDGVDFDWEYPGAPDLPDIPVGEKEEGERYLEFLKLVREYLPDGKSLSIAAPASFWYLKAFPISEIGALVDYIVYMTYDLRGQWDYESNDPPLGCPDGNCLRSHVNSTETQYALAMITKALVQTRKILVGVSSYGRTFEMSVPGCTGPTCTFTGNGATQGRCTKTSGYLANAEINEILDLNGNAVHSYDSDSDSDILVYDSNQWAAYMTDETRNRRLDKYRGMNMGGSVEWSIDLQKFNPGIVPSPGIFLPLPEDMDIEEFCSEPDLDKITEADASSQRNVSAYFDYFFKEVRGGSTSNWAQELFGDTQVVTCDVYPAGQCDFPIPSTCEEMESPSLYWARYAVANFFQHIVQYGAMFEASTINSTLNIGSLVSDFPIKVPDTTSMETVFGIFAGALGIAGPLASGHVGNPASPGAGAALSAFGGMWSIVAAAVKDEEPPDENDLERALHAQLAIIWNAGYTGAGKMLVAVFGDGDLDEFPSDLKDGDWEFQISNFFDGRWLAKLRGDEVGNIQAALGENMMKSLAASTLSLANYYIVKDGFDADECSDQTGGKVIDGTCYTLEYPGDGDSAAVPKRSDFSKPVESATLKLIEEKYSISLEDLYRISESCQSATKDYGGVISSDVYKLFGDDEKPGCFYALPVFFANTEGISDQVSWRTPCWARVSNMTAGDGDTPVVGETYLPPNLDKVFAVDFCVPCYGGSPSCNAG</sequence>
<dbReference type="PROSITE" id="PS51910">
    <property type="entry name" value="GH18_2"/>
    <property type="match status" value="1"/>
</dbReference>
<evidence type="ECO:0000256" key="4">
    <source>
        <dbReference type="ARBA" id="ARBA00022669"/>
    </source>
</evidence>
<organism evidence="15 16">
    <name type="scientific">Aspergillus calidoustus</name>
    <dbReference type="NCBI Taxonomy" id="454130"/>
    <lineage>
        <taxon>Eukaryota</taxon>
        <taxon>Fungi</taxon>
        <taxon>Dikarya</taxon>
        <taxon>Ascomycota</taxon>
        <taxon>Pezizomycotina</taxon>
        <taxon>Eurotiomycetes</taxon>
        <taxon>Eurotiomycetidae</taxon>
        <taxon>Eurotiales</taxon>
        <taxon>Aspergillaceae</taxon>
        <taxon>Aspergillus</taxon>
        <taxon>Aspergillus subgen. Nidulantes</taxon>
    </lineage>
</organism>
<keyword evidence="7" id="KW-0843">Virulence</keyword>
<evidence type="ECO:0000259" key="13">
    <source>
        <dbReference type="PROSITE" id="PS51782"/>
    </source>
</evidence>
<dbReference type="InterPro" id="IPR011583">
    <property type="entry name" value="Chitinase_II/V-like_cat"/>
</dbReference>
<dbReference type="PROSITE" id="PS51782">
    <property type="entry name" value="LYSM"/>
    <property type="match status" value="2"/>
</dbReference>
<evidence type="ECO:0000256" key="1">
    <source>
        <dbReference type="ARBA" id="ARBA00000822"/>
    </source>
</evidence>
<dbReference type="SMART" id="SM00636">
    <property type="entry name" value="Glyco_18"/>
    <property type="match status" value="1"/>
</dbReference>
<evidence type="ECO:0000313" key="15">
    <source>
        <dbReference type="EMBL" id="CEN61848.1"/>
    </source>
</evidence>
<dbReference type="OMA" id="AMPASYW"/>
<dbReference type="Gene3D" id="3.10.50.10">
    <property type="match status" value="1"/>
</dbReference>
<dbReference type="GO" id="GO:0008843">
    <property type="term" value="F:endochitinase activity"/>
    <property type="evidence" value="ECO:0007669"/>
    <property type="project" value="UniProtKB-EC"/>
</dbReference>
<evidence type="ECO:0000313" key="16">
    <source>
        <dbReference type="Proteomes" id="UP000054771"/>
    </source>
</evidence>
<dbReference type="SUPFAM" id="SSF51445">
    <property type="entry name" value="(Trans)glycosidases"/>
    <property type="match status" value="1"/>
</dbReference>